<feature type="transmembrane region" description="Helical" evidence="1">
    <location>
        <begin position="20"/>
        <end position="41"/>
    </location>
</feature>
<comment type="caution">
    <text evidence="2">The sequence shown here is derived from an EMBL/GenBank/DDBJ whole genome shotgun (WGS) entry which is preliminary data.</text>
</comment>
<dbReference type="EMBL" id="MU826888">
    <property type="protein sequence ID" value="KAJ7369753.1"/>
    <property type="molecule type" value="Genomic_DNA"/>
</dbReference>
<gene>
    <name evidence="2" type="ORF">OS493_036645</name>
</gene>
<reference evidence="2" key="1">
    <citation type="submission" date="2023-01" db="EMBL/GenBank/DDBJ databases">
        <title>Genome assembly of the deep-sea coral Lophelia pertusa.</title>
        <authorList>
            <person name="Herrera S."/>
            <person name="Cordes E."/>
        </authorList>
    </citation>
    <scope>NUCLEOTIDE SEQUENCE</scope>
    <source>
        <strain evidence="2">USNM1676648</strain>
        <tissue evidence="2">Polyp</tissue>
    </source>
</reference>
<dbReference type="Pfam" id="PF10856">
    <property type="entry name" value="DUF2678"/>
    <property type="match status" value="1"/>
</dbReference>
<dbReference type="AlphaFoldDB" id="A0A9W9YUP8"/>
<accession>A0A9W9YUP8</accession>
<feature type="transmembrane region" description="Helical" evidence="1">
    <location>
        <begin position="48"/>
        <end position="70"/>
    </location>
</feature>
<dbReference type="InterPro" id="IPR022564">
    <property type="entry name" value="DUF2678"/>
</dbReference>
<evidence type="ECO:0000313" key="2">
    <source>
        <dbReference type="EMBL" id="KAJ7369753.1"/>
    </source>
</evidence>
<keyword evidence="1" id="KW-0812">Transmembrane</keyword>
<dbReference type="OrthoDB" id="9989066at2759"/>
<evidence type="ECO:0000313" key="3">
    <source>
        <dbReference type="Proteomes" id="UP001163046"/>
    </source>
</evidence>
<proteinExistence type="predicted"/>
<dbReference type="Proteomes" id="UP001163046">
    <property type="component" value="Unassembled WGS sequence"/>
</dbReference>
<organism evidence="2 3">
    <name type="scientific">Desmophyllum pertusum</name>
    <dbReference type="NCBI Taxonomy" id="174260"/>
    <lineage>
        <taxon>Eukaryota</taxon>
        <taxon>Metazoa</taxon>
        <taxon>Cnidaria</taxon>
        <taxon>Anthozoa</taxon>
        <taxon>Hexacorallia</taxon>
        <taxon>Scleractinia</taxon>
        <taxon>Caryophylliina</taxon>
        <taxon>Caryophylliidae</taxon>
        <taxon>Desmophyllum</taxon>
    </lineage>
</organism>
<keyword evidence="1" id="KW-0472">Membrane</keyword>
<feature type="transmembrane region" description="Helical" evidence="1">
    <location>
        <begin position="82"/>
        <end position="102"/>
    </location>
</feature>
<keyword evidence="1" id="KW-1133">Transmembrane helix</keyword>
<name>A0A9W9YUP8_9CNID</name>
<sequence>MVPSENAPLYYEVSPFTKLMLRALAGITGLIVLITLIMSFVKAADDSMMYLIAVNMLISSVIGGVITWWYHKGIIEAKKVAFMAFVGVCIIFQAITSDIYVYNKKIDIESPTVIAPTPTTAIHASSIVPPENRETEENNPWIKKSLNNRWNFFFEKTMFNNQWEGWKADITRDGSYATVFHDNLQ</sequence>
<keyword evidence="3" id="KW-1185">Reference proteome</keyword>
<protein>
    <submittedName>
        <fullName evidence="2">Uncharacterized protein</fullName>
    </submittedName>
</protein>
<evidence type="ECO:0000256" key="1">
    <source>
        <dbReference type="SAM" id="Phobius"/>
    </source>
</evidence>